<keyword evidence="3 11" id="KW-1134">Transmembrane beta strand</keyword>
<feature type="domain" description="Secretin/TonB short N-terminal" evidence="13">
    <location>
        <begin position="39"/>
        <end position="90"/>
    </location>
</feature>
<keyword evidence="4" id="KW-0410">Iron transport</keyword>
<dbReference type="Proteomes" id="UP001358324">
    <property type="component" value="Unassembled WGS sequence"/>
</dbReference>
<protein>
    <submittedName>
        <fullName evidence="14">TonB-dependent receptor</fullName>
    </submittedName>
</protein>
<sequence>MCALSAPAAAEESETRLLFCVPAQRLDEALLMLAQQADVQLAASGDLDQARHSGEVSGVMSLRAALSRLLTGTGYTFSLMPDGVVTILRADASPGAKPAAPAVPVSPPSTQNLAHVVVSARRRDELWIDVPMAVSVLDGRDLAAQGIENVAASLALVPGVTAIDAGAAFTQIQIRGVSSSLGGNDNGYYLDDLPFTGVTVPWHPDTRIFDVERLEILKGPQGTLFGEGSMGGTVRILTRAPEMERMRATLQTGLVSTQSGGSGGSVRAMGNLPLVRDTLAMRAVVTREVLPGWVDAADGTRDINEQRIRTERVRLRWSPDDRWLTDLNVVHAQTDAPGGDYAADDTLASSLRLANRTAWNSASLSTQRVLPHSRLTLLGSRAVLDTRIAGDLTPTTALSDDIRIESRNLELRWASLGGGNLDWQAGISRRDAIRRDWIAINDTAFDETVRNRADAVFGDATLHPQAARWSIGAGLRYFREDAQARALVSNEPDAGEIRASSDRWIPRVSLGWHLPASGLVYASTSTGFRSGLAQPVSSRVYARAAGIAVADHLDPDRLVSHEIGFKRLLQDGRWRLQGALFRSRWHGLPVRVPIDDANNALANSDGARIHGAELELRFQPDERLDLSAGATFVDARYSADVVDTPIRRGAPVYNVPQVSLAGTARYSWPFGRHLASIAGTVKHHSRRRTGLLGRMDGGDPITALDVRIGLESIRWGMSLYVDNVTNEDGAIDGRSSFVQATRLRPRSLGLEVQYSY</sequence>
<evidence type="ECO:0000256" key="12">
    <source>
        <dbReference type="RuleBase" id="RU003357"/>
    </source>
</evidence>
<name>A0ABU7WC85_9GAMM</name>
<dbReference type="SUPFAM" id="SSF56935">
    <property type="entry name" value="Porins"/>
    <property type="match status" value="1"/>
</dbReference>
<dbReference type="PANTHER" id="PTHR32552:SF81">
    <property type="entry name" value="TONB-DEPENDENT OUTER MEMBRANE RECEPTOR"/>
    <property type="match status" value="1"/>
</dbReference>
<dbReference type="InterPro" id="IPR039426">
    <property type="entry name" value="TonB-dep_rcpt-like"/>
</dbReference>
<evidence type="ECO:0000313" key="15">
    <source>
        <dbReference type="Proteomes" id="UP001358324"/>
    </source>
</evidence>
<dbReference type="Gene3D" id="2.40.170.20">
    <property type="entry name" value="TonB-dependent receptor, beta-barrel domain"/>
    <property type="match status" value="1"/>
</dbReference>
<comment type="similarity">
    <text evidence="11 12">Belongs to the TonB-dependent receptor family.</text>
</comment>
<evidence type="ECO:0000256" key="10">
    <source>
        <dbReference type="ARBA" id="ARBA00023237"/>
    </source>
</evidence>
<keyword evidence="6" id="KW-0408">Iron</keyword>
<dbReference type="Pfam" id="PF00593">
    <property type="entry name" value="TonB_dep_Rec_b-barrel"/>
    <property type="match status" value="1"/>
</dbReference>
<keyword evidence="14" id="KW-0675">Receptor</keyword>
<dbReference type="InterPro" id="IPR036942">
    <property type="entry name" value="Beta-barrel_TonB_sf"/>
</dbReference>
<comment type="caution">
    <text evidence="14">The sequence shown here is derived from an EMBL/GenBank/DDBJ whole genome shotgun (WGS) entry which is preliminary data.</text>
</comment>
<keyword evidence="2 11" id="KW-0813">Transport</keyword>
<organism evidence="14 15">
    <name type="scientific">Luteimonas flava</name>
    <dbReference type="NCBI Taxonomy" id="3115822"/>
    <lineage>
        <taxon>Bacteria</taxon>
        <taxon>Pseudomonadati</taxon>
        <taxon>Pseudomonadota</taxon>
        <taxon>Gammaproteobacteria</taxon>
        <taxon>Lysobacterales</taxon>
        <taxon>Lysobacteraceae</taxon>
        <taxon>Luteimonas</taxon>
    </lineage>
</organism>
<evidence type="ECO:0000256" key="6">
    <source>
        <dbReference type="ARBA" id="ARBA00023004"/>
    </source>
</evidence>
<dbReference type="Pfam" id="PF07715">
    <property type="entry name" value="Plug"/>
    <property type="match status" value="1"/>
</dbReference>
<keyword evidence="7" id="KW-0406">Ion transport</keyword>
<dbReference type="PANTHER" id="PTHR32552">
    <property type="entry name" value="FERRICHROME IRON RECEPTOR-RELATED"/>
    <property type="match status" value="1"/>
</dbReference>
<reference evidence="14 15" key="1">
    <citation type="submission" date="2024-01" db="EMBL/GenBank/DDBJ databases">
        <title>Novel species of the genus Luteimonas isolated from rivers.</title>
        <authorList>
            <person name="Lu H."/>
        </authorList>
    </citation>
    <scope>NUCLEOTIDE SEQUENCE [LARGE SCALE GENOMIC DNA]</scope>
    <source>
        <strain evidence="14 15">SMYT11W</strain>
    </source>
</reference>
<dbReference type="InterPro" id="IPR012910">
    <property type="entry name" value="Plug_dom"/>
</dbReference>
<dbReference type="RefSeq" id="WP_332077304.1">
    <property type="nucleotide sequence ID" value="NZ_JAZHBM010000001.1"/>
</dbReference>
<keyword evidence="8 12" id="KW-0798">TonB box</keyword>
<keyword evidence="15" id="KW-1185">Reference proteome</keyword>
<comment type="subcellular location">
    <subcellularLocation>
        <location evidence="1 11">Cell outer membrane</location>
        <topology evidence="1 11">Multi-pass membrane protein</topology>
    </subcellularLocation>
</comment>
<evidence type="ECO:0000256" key="4">
    <source>
        <dbReference type="ARBA" id="ARBA00022496"/>
    </source>
</evidence>
<evidence type="ECO:0000256" key="3">
    <source>
        <dbReference type="ARBA" id="ARBA00022452"/>
    </source>
</evidence>
<gene>
    <name evidence="14" type="ORF">V3391_05020</name>
</gene>
<evidence type="ECO:0000256" key="7">
    <source>
        <dbReference type="ARBA" id="ARBA00023065"/>
    </source>
</evidence>
<dbReference type="EMBL" id="JAZHBM010000001">
    <property type="protein sequence ID" value="MEF3081572.1"/>
    <property type="molecule type" value="Genomic_DNA"/>
</dbReference>
<keyword evidence="10 11" id="KW-0998">Cell outer membrane</keyword>
<evidence type="ECO:0000256" key="5">
    <source>
        <dbReference type="ARBA" id="ARBA00022692"/>
    </source>
</evidence>
<dbReference type="PROSITE" id="PS52016">
    <property type="entry name" value="TONB_DEPENDENT_REC_3"/>
    <property type="match status" value="1"/>
</dbReference>
<evidence type="ECO:0000256" key="2">
    <source>
        <dbReference type="ARBA" id="ARBA00022448"/>
    </source>
</evidence>
<evidence type="ECO:0000256" key="11">
    <source>
        <dbReference type="PROSITE-ProRule" id="PRU01360"/>
    </source>
</evidence>
<proteinExistence type="inferred from homology"/>
<evidence type="ECO:0000256" key="1">
    <source>
        <dbReference type="ARBA" id="ARBA00004571"/>
    </source>
</evidence>
<evidence type="ECO:0000256" key="9">
    <source>
        <dbReference type="ARBA" id="ARBA00023136"/>
    </source>
</evidence>
<dbReference type="Gene3D" id="3.55.50.30">
    <property type="match status" value="1"/>
</dbReference>
<evidence type="ECO:0000313" key="14">
    <source>
        <dbReference type="EMBL" id="MEF3081572.1"/>
    </source>
</evidence>
<keyword evidence="9 11" id="KW-0472">Membrane</keyword>
<keyword evidence="5 11" id="KW-0812">Transmembrane</keyword>
<accession>A0ABU7WC85</accession>
<dbReference type="SMART" id="SM00965">
    <property type="entry name" value="STN"/>
    <property type="match status" value="1"/>
</dbReference>
<evidence type="ECO:0000256" key="8">
    <source>
        <dbReference type="ARBA" id="ARBA00023077"/>
    </source>
</evidence>
<dbReference type="InterPro" id="IPR000531">
    <property type="entry name" value="Beta-barrel_TonB"/>
</dbReference>
<evidence type="ECO:0000259" key="13">
    <source>
        <dbReference type="SMART" id="SM00965"/>
    </source>
</evidence>
<dbReference type="InterPro" id="IPR011662">
    <property type="entry name" value="Secretin/TonB_short_N"/>
</dbReference>